<proteinExistence type="predicted"/>
<accession>A0A0A9GZB7</accession>
<dbReference type="EMBL" id="GBRH01167571">
    <property type="protein sequence ID" value="JAE30325.1"/>
    <property type="molecule type" value="Transcribed_RNA"/>
</dbReference>
<protein>
    <submittedName>
        <fullName evidence="1">Uncharacterized protein</fullName>
    </submittedName>
</protein>
<reference evidence="1" key="1">
    <citation type="submission" date="2014-09" db="EMBL/GenBank/DDBJ databases">
        <authorList>
            <person name="Magalhaes I.L.F."/>
            <person name="Oliveira U."/>
            <person name="Santos F.R."/>
            <person name="Vidigal T.H.D.A."/>
            <person name="Brescovit A.D."/>
            <person name="Santos A.J."/>
        </authorList>
    </citation>
    <scope>NUCLEOTIDE SEQUENCE</scope>
    <source>
        <tissue evidence="1">Shoot tissue taken approximately 20 cm above the soil surface</tissue>
    </source>
</reference>
<name>A0A0A9GZB7_ARUDO</name>
<reference evidence="1" key="2">
    <citation type="journal article" date="2015" name="Data Brief">
        <title>Shoot transcriptome of the giant reed, Arundo donax.</title>
        <authorList>
            <person name="Barrero R.A."/>
            <person name="Guerrero F.D."/>
            <person name="Moolhuijzen P."/>
            <person name="Goolsby J.A."/>
            <person name="Tidwell J."/>
            <person name="Bellgard S.E."/>
            <person name="Bellgard M.I."/>
        </authorList>
    </citation>
    <scope>NUCLEOTIDE SEQUENCE</scope>
    <source>
        <tissue evidence="1">Shoot tissue taken approximately 20 cm above the soil surface</tissue>
    </source>
</reference>
<sequence length="27" mass="2903">MVVLELGTVISMGRIESSILSSPLSRK</sequence>
<evidence type="ECO:0000313" key="1">
    <source>
        <dbReference type="EMBL" id="JAE30325.1"/>
    </source>
</evidence>
<organism evidence="1">
    <name type="scientific">Arundo donax</name>
    <name type="common">Giant reed</name>
    <name type="synonym">Donax arundinaceus</name>
    <dbReference type="NCBI Taxonomy" id="35708"/>
    <lineage>
        <taxon>Eukaryota</taxon>
        <taxon>Viridiplantae</taxon>
        <taxon>Streptophyta</taxon>
        <taxon>Embryophyta</taxon>
        <taxon>Tracheophyta</taxon>
        <taxon>Spermatophyta</taxon>
        <taxon>Magnoliopsida</taxon>
        <taxon>Liliopsida</taxon>
        <taxon>Poales</taxon>
        <taxon>Poaceae</taxon>
        <taxon>PACMAD clade</taxon>
        <taxon>Arundinoideae</taxon>
        <taxon>Arundineae</taxon>
        <taxon>Arundo</taxon>
    </lineage>
</organism>
<dbReference type="AlphaFoldDB" id="A0A0A9GZB7"/>